<evidence type="ECO:0000313" key="1">
    <source>
        <dbReference type="EMBL" id="KPA75850.1"/>
    </source>
</evidence>
<evidence type="ECO:0000313" key="2">
    <source>
        <dbReference type="Proteomes" id="UP000037923"/>
    </source>
</evidence>
<dbReference type="VEuPathDB" id="TriTrypDB:LpyrH10_22_0040"/>
<dbReference type="RefSeq" id="XP_015654289.1">
    <property type="nucleotide sequence ID" value="XM_015806894.1"/>
</dbReference>
<dbReference type="Proteomes" id="UP000037923">
    <property type="component" value="Unassembled WGS sequence"/>
</dbReference>
<name>A0A0M9FTN3_LEPPY</name>
<comment type="caution">
    <text evidence="1">The sequence shown here is derived from an EMBL/GenBank/DDBJ whole genome shotgun (WGS) entry which is preliminary data.</text>
</comment>
<dbReference type="SUPFAM" id="SSF56672">
    <property type="entry name" value="DNA/RNA polymerases"/>
    <property type="match status" value="1"/>
</dbReference>
<sequence>MRPEIPQCVDDLLHLLGADCFAHSLSKQQTSVSDVRKKSNGYSDAQGYRPDEPLLHVSIHLDAVNAEMGSVHDLRASFFQVELPERDQESSVLPDPNSGTQWCLTRPPMGHLASPEIVQILTSTVAGRPKCAGKRITVNGQP</sequence>
<dbReference type="AlphaFoldDB" id="A0A0M9FTN3"/>
<organism evidence="1 2">
    <name type="scientific">Leptomonas pyrrhocoris</name>
    <name type="common">Firebug parasite</name>
    <dbReference type="NCBI Taxonomy" id="157538"/>
    <lineage>
        <taxon>Eukaryota</taxon>
        <taxon>Discoba</taxon>
        <taxon>Euglenozoa</taxon>
        <taxon>Kinetoplastea</taxon>
        <taxon>Metakinetoplastina</taxon>
        <taxon>Trypanosomatida</taxon>
        <taxon>Trypanosomatidae</taxon>
        <taxon>Leishmaniinae</taxon>
        <taxon>Leptomonas</taxon>
    </lineage>
</organism>
<gene>
    <name evidence="1" type="ORF">ABB37_08044</name>
</gene>
<accession>A0A0M9FTN3</accession>
<proteinExistence type="predicted"/>
<reference evidence="1 2" key="1">
    <citation type="submission" date="2015-07" db="EMBL/GenBank/DDBJ databases">
        <title>High-quality genome of monoxenous trypanosomatid Leptomonas pyrrhocoris.</title>
        <authorList>
            <person name="Flegontov P."/>
            <person name="Butenko A."/>
            <person name="Firsov S."/>
            <person name="Vlcek C."/>
            <person name="Logacheva M.D."/>
            <person name="Field M."/>
            <person name="Filatov D."/>
            <person name="Flegontova O."/>
            <person name="Gerasimov E."/>
            <person name="Jackson A.P."/>
            <person name="Kelly S."/>
            <person name="Opperdoes F."/>
            <person name="O'Reilly A."/>
            <person name="Votypka J."/>
            <person name="Yurchenko V."/>
            <person name="Lukes J."/>
        </authorList>
    </citation>
    <scope>NUCLEOTIDE SEQUENCE [LARGE SCALE GENOMIC DNA]</scope>
    <source>
        <strain evidence="1">H10</strain>
    </source>
</reference>
<dbReference type="InterPro" id="IPR043502">
    <property type="entry name" value="DNA/RNA_pol_sf"/>
</dbReference>
<keyword evidence="2" id="KW-1185">Reference proteome</keyword>
<protein>
    <submittedName>
        <fullName evidence="1">Uncharacterized protein</fullName>
    </submittedName>
</protein>
<dbReference type="GeneID" id="26908329"/>
<dbReference type="EMBL" id="LGTL01000022">
    <property type="protein sequence ID" value="KPA75850.1"/>
    <property type="molecule type" value="Genomic_DNA"/>
</dbReference>